<organism evidence="16 17">
    <name type="scientific">Pseudobdellovibrio exovorus JSS</name>
    <dbReference type="NCBI Taxonomy" id="1184267"/>
    <lineage>
        <taxon>Bacteria</taxon>
        <taxon>Pseudomonadati</taxon>
        <taxon>Bdellovibrionota</taxon>
        <taxon>Bdellovibrionia</taxon>
        <taxon>Bdellovibrionales</taxon>
        <taxon>Pseudobdellovibrionaceae</taxon>
        <taxon>Pseudobdellovibrio</taxon>
    </lineage>
</organism>
<dbReference type="Gene3D" id="3.40.50.300">
    <property type="entry name" value="P-loop containing nucleotide triphosphate hydrolases"/>
    <property type="match status" value="1"/>
</dbReference>
<comment type="function">
    <text evidence="10 13">The main replicative DNA helicase, it participates in initiation and elongation during chromosome replication. Travels ahead of the DNA replisome, separating dsDNA into templates for DNA synthesis. A processive ATP-dependent 5'-3' DNA helicase it has DNA-dependent ATPase activity.</text>
</comment>
<evidence type="ECO:0000256" key="11">
    <source>
        <dbReference type="ARBA" id="ARBA00048954"/>
    </source>
</evidence>
<gene>
    <name evidence="16" type="ORF">A11Q_49</name>
</gene>
<feature type="domain" description="SF4 helicase" evidence="15">
    <location>
        <begin position="176"/>
        <end position="442"/>
    </location>
</feature>
<keyword evidence="5 13" id="KW-0378">Hydrolase</keyword>
<evidence type="ECO:0000256" key="13">
    <source>
        <dbReference type="RuleBase" id="RU362085"/>
    </source>
</evidence>
<dbReference type="GO" id="GO:0003677">
    <property type="term" value="F:DNA binding"/>
    <property type="evidence" value="ECO:0007669"/>
    <property type="project" value="UniProtKB-UniRule"/>
</dbReference>
<dbReference type="GO" id="GO:1990077">
    <property type="term" value="C:primosome complex"/>
    <property type="evidence" value="ECO:0007669"/>
    <property type="project" value="UniProtKB-UniRule"/>
</dbReference>
<dbReference type="Pfam" id="PF00772">
    <property type="entry name" value="DnaB"/>
    <property type="match status" value="1"/>
</dbReference>
<evidence type="ECO:0000256" key="9">
    <source>
        <dbReference type="ARBA" id="ARBA00023235"/>
    </source>
</evidence>
<dbReference type="InterPro" id="IPR036185">
    <property type="entry name" value="DNA_heli_DnaB-like_N_sf"/>
</dbReference>
<evidence type="ECO:0000256" key="2">
    <source>
        <dbReference type="ARBA" id="ARBA00022515"/>
    </source>
</evidence>
<dbReference type="NCBIfam" id="NF004384">
    <property type="entry name" value="PRK05748.1"/>
    <property type="match status" value="1"/>
</dbReference>
<feature type="compositionally biased region" description="Pro residues" evidence="14">
    <location>
        <begin position="445"/>
        <end position="457"/>
    </location>
</feature>
<dbReference type="FunFam" id="1.10.860.10:FF:000001">
    <property type="entry name" value="Replicative DNA helicase"/>
    <property type="match status" value="1"/>
</dbReference>
<dbReference type="SUPFAM" id="SSF52540">
    <property type="entry name" value="P-loop containing nucleoside triphosphate hydrolases"/>
    <property type="match status" value="1"/>
</dbReference>
<dbReference type="GO" id="GO:0005829">
    <property type="term" value="C:cytosol"/>
    <property type="evidence" value="ECO:0007669"/>
    <property type="project" value="TreeGrafter"/>
</dbReference>
<evidence type="ECO:0000256" key="14">
    <source>
        <dbReference type="SAM" id="MobiDB-lite"/>
    </source>
</evidence>
<keyword evidence="2 13" id="KW-0639">Primosome</keyword>
<keyword evidence="3 13" id="KW-0235">DNA replication</keyword>
<dbReference type="SUPFAM" id="SSF48024">
    <property type="entry name" value="N-terminal domain of DnaB helicase"/>
    <property type="match status" value="1"/>
</dbReference>
<keyword evidence="9" id="KW-0413">Isomerase</keyword>
<evidence type="ECO:0000313" key="17">
    <source>
        <dbReference type="Proteomes" id="UP000012040"/>
    </source>
</evidence>
<reference evidence="16 17" key="1">
    <citation type="journal article" date="2013" name="ISME J.">
        <title>By their genes ye shall know them: genomic signatures of predatory bacteria.</title>
        <authorList>
            <person name="Pasternak Z."/>
            <person name="Pietrokovski S."/>
            <person name="Rotem O."/>
            <person name="Gophna U."/>
            <person name="Lurie-Weinberger M.N."/>
            <person name="Jurkevitch E."/>
        </authorList>
    </citation>
    <scope>NUCLEOTIDE SEQUENCE [LARGE SCALE GENOMIC DNA]</scope>
    <source>
        <strain evidence="16 17">JSS</strain>
    </source>
</reference>
<evidence type="ECO:0000256" key="7">
    <source>
        <dbReference type="ARBA" id="ARBA00022840"/>
    </source>
</evidence>
<dbReference type="EC" id="5.6.2.3" evidence="12 13"/>
<dbReference type="PATRIC" id="fig|1184267.3.peg.50"/>
<keyword evidence="6 13" id="KW-0347">Helicase</keyword>
<dbReference type="InterPro" id="IPR007694">
    <property type="entry name" value="DNA_helicase_DnaB-like_C"/>
</dbReference>
<evidence type="ECO:0000256" key="1">
    <source>
        <dbReference type="ARBA" id="ARBA00008428"/>
    </source>
</evidence>
<dbReference type="PANTHER" id="PTHR30153:SF2">
    <property type="entry name" value="REPLICATIVE DNA HELICASE"/>
    <property type="match status" value="1"/>
</dbReference>
<comment type="catalytic activity">
    <reaction evidence="11 13">
        <text>ATP + H2O = ADP + phosphate + H(+)</text>
        <dbReference type="Rhea" id="RHEA:13065"/>
        <dbReference type="ChEBI" id="CHEBI:15377"/>
        <dbReference type="ChEBI" id="CHEBI:15378"/>
        <dbReference type="ChEBI" id="CHEBI:30616"/>
        <dbReference type="ChEBI" id="CHEBI:43474"/>
        <dbReference type="ChEBI" id="CHEBI:456216"/>
        <dbReference type="EC" id="5.6.2.3"/>
    </reaction>
</comment>
<dbReference type="GO" id="GO:0006269">
    <property type="term" value="P:DNA replication, synthesis of primer"/>
    <property type="evidence" value="ECO:0007669"/>
    <property type="project" value="UniProtKB-UniRule"/>
</dbReference>
<keyword evidence="7 13" id="KW-0067">ATP-binding</keyword>
<dbReference type="OrthoDB" id="5288009at2"/>
<protein>
    <recommendedName>
        <fullName evidence="12 13">Replicative DNA helicase</fullName>
        <ecNumber evidence="12 13">5.6.2.3</ecNumber>
    </recommendedName>
</protein>
<dbReference type="RefSeq" id="WP_015468759.1">
    <property type="nucleotide sequence ID" value="NC_020813.1"/>
</dbReference>
<dbReference type="Pfam" id="PF03796">
    <property type="entry name" value="DnaB_C"/>
    <property type="match status" value="1"/>
</dbReference>
<evidence type="ECO:0000256" key="8">
    <source>
        <dbReference type="ARBA" id="ARBA00023125"/>
    </source>
</evidence>
<dbReference type="InterPro" id="IPR016136">
    <property type="entry name" value="DNA_helicase_N/primase_C"/>
</dbReference>
<sequence>MSQKLPPQNLEAEFSVLGGLMLEREAFDQVSDLIEANDFYKPAHQIIYRTIADLHQKAQPIDLVTVTNSLQHKNELDLIGGPEYLLSLLDKVVSAANIDSHAKIIHEKSLLRRLIGTSSGLIEKAFGSDYENAESLLDFAESEILKVGEKKNGTGLEGPRDIVTNSFKKIEELYNRKADVTGIPSGFTDLDKMTSGFNPGELIIIAARPSMGKTAFSLNIASHMALRAKKTVAYFSVEMSKESLMMRVIAAEAKISIGEIRTGRIQDTSWQKLMNACGTIADAPLYIDETSGISPFEIRARCRRLKAMGQLDCIMIDYLQLMSLKQKVDSREREVAEISKSLKAIAKELQVPIIALAQLNRGVEGRSDRRPMLSDLRESGSIEQDADVIMMLYREDYYDKESPEKQGAAKVIIAKQRNGPTGDVDLRFDGKYNLFRDADKSVVSPLPPPQAPPPMPGSKPRNFAPTT</sequence>
<comment type="similarity">
    <text evidence="1 13">Belongs to the helicase family. DnaB subfamily.</text>
</comment>
<dbReference type="eggNOG" id="COG0305">
    <property type="taxonomic scope" value="Bacteria"/>
</dbReference>
<evidence type="ECO:0000256" key="12">
    <source>
        <dbReference type="NCBIfam" id="TIGR00665"/>
    </source>
</evidence>
<dbReference type="GO" id="GO:0043139">
    <property type="term" value="F:5'-3' DNA helicase activity"/>
    <property type="evidence" value="ECO:0007669"/>
    <property type="project" value="UniProtKB-EC"/>
</dbReference>
<dbReference type="InterPro" id="IPR007693">
    <property type="entry name" value="DNA_helicase_DnaB-like_N"/>
</dbReference>
<dbReference type="AlphaFoldDB" id="M4VMF9"/>
<accession>M4VMF9</accession>
<evidence type="ECO:0000256" key="5">
    <source>
        <dbReference type="ARBA" id="ARBA00022801"/>
    </source>
</evidence>
<evidence type="ECO:0000259" key="15">
    <source>
        <dbReference type="PROSITE" id="PS51199"/>
    </source>
</evidence>
<evidence type="ECO:0000256" key="4">
    <source>
        <dbReference type="ARBA" id="ARBA00022741"/>
    </source>
</evidence>
<dbReference type="GO" id="GO:0042802">
    <property type="term" value="F:identical protein binding"/>
    <property type="evidence" value="ECO:0007669"/>
    <property type="project" value="UniProtKB-ARBA"/>
</dbReference>
<dbReference type="EMBL" id="CP003537">
    <property type="protein sequence ID" value="AGH94269.1"/>
    <property type="molecule type" value="Genomic_DNA"/>
</dbReference>
<dbReference type="HOGENOM" id="CLU_005373_0_0_7"/>
<evidence type="ECO:0000256" key="10">
    <source>
        <dbReference type="ARBA" id="ARBA00044932"/>
    </source>
</evidence>
<dbReference type="GO" id="GO:0016887">
    <property type="term" value="F:ATP hydrolysis activity"/>
    <property type="evidence" value="ECO:0007669"/>
    <property type="project" value="RHEA"/>
</dbReference>
<name>M4VMF9_9BACT</name>
<dbReference type="Proteomes" id="UP000012040">
    <property type="component" value="Chromosome"/>
</dbReference>
<dbReference type="GO" id="GO:0005524">
    <property type="term" value="F:ATP binding"/>
    <property type="evidence" value="ECO:0007669"/>
    <property type="project" value="UniProtKB-UniRule"/>
</dbReference>
<dbReference type="KEGG" id="bex:A11Q_49"/>
<dbReference type="PROSITE" id="PS51199">
    <property type="entry name" value="SF4_HELICASE"/>
    <property type="match status" value="1"/>
</dbReference>
<dbReference type="STRING" id="1184267.A11Q_49"/>
<dbReference type="InterPro" id="IPR007692">
    <property type="entry name" value="DNA_helicase_DnaB"/>
</dbReference>
<keyword evidence="4 13" id="KW-0547">Nucleotide-binding</keyword>
<feature type="region of interest" description="Disordered" evidence="14">
    <location>
        <begin position="439"/>
        <end position="467"/>
    </location>
</feature>
<dbReference type="CDD" id="cd00984">
    <property type="entry name" value="DnaB_C"/>
    <property type="match status" value="1"/>
</dbReference>
<keyword evidence="8 13" id="KW-0238">DNA-binding</keyword>
<proteinExistence type="inferred from homology"/>
<dbReference type="Gene3D" id="1.10.860.10">
    <property type="entry name" value="DNAb Helicase, Chain A"/>
    <property type="match status" value="1"/>
</dbReference>
<dbReference type="FunFam" id="3.40.50.300:FF:000076">
    <property type="entry name" value="Replicative DNA helicase"/>
    <property type="match status" value="1"/>
</dbReference>
<dbReference type="NCBIfam" id="TIGR00665">
    <property type="entry name" value="DnaB"/>
    <property type="match status" value="1"/>
</dbReference>
<dbReference type="PANTHER" id="PTHR30153">
    <property type="entry name" value="REPLICATIVE DNA HELICASE DNAB"/>
    <property type="match status" value="1"/>
</dbReference>
<evidence type="ECO:0000313" key="16">
    <source>
        <dbReference type="EMBL" id="AGH94269.1"/>
    </source>
</evidence>
<keyword evidence="17" id="KW-1185">Reference proteome</keyword>
<evidence type="ECO:0000256" key="6">
    <source>
        <dbReference type="ARBA" id="ARBA00022806"/>
    </source>
</evidence>
<evidence type="ECO:0000256" key="3">
    <source>
        <dbReference type="ARBA" id="ARBA00022705"/>
    </source>
</evidence>
<dbReference type="InterPro" id="IPR027417">
    <property type="entry name" value="P-loop_NTPase"/>
</dbReference>